<dbReference type="GO" id="GO:0004674">
    <property type="term" value="F:protein serine/threonine kinase activity"/>
    <property type="evidence" value="ECO:0007669"/>
    <property type="project" value="UniProtKB-KW"/>
</dbReference>
<keyword evidence="3" id="KW-0723">Serine/threonine-protein kinase</keyword>
<dbReference type="Gene3D" id="1.10.510.10">
    <property type="entry name" value="Transferase(Phosphotransferase) domain 1"/>
    <property type="match status" value="2"/>
</dbReference>
<evidence type="ECO:0000313" key="26">
    <source>
        <dbReference type="Proteomes" id="UP000834106"/>
    </source>
</evidence>
<dbReference type="PANTHER" id="PTHR32444">
    <property type="entry name" value="BULB-TYPE LECTIN DOMAIN-CONTAINING PROTEIN"/>
    <property type="match status" value="1"/>
</dbReference>
<comment type="subcellular location">
    <subcellularLocation>
        <location evidence="1">Membrane</location>
        <topology evidence="1">Single-pass membrane protein</topology>
    </subcellularLocation>
</comment>
<comment type="caution">
    <text evidence="18">Lacks conserved residue(s) required for the propagation of feature annotation.</text>
</comment>
<feature type="domain" description="EGF-like" evidence="22">
    <location>
        <begin position="286"/>
        <end position="322"/>
    </location>
</feature>
<dbReference type="SUPFAM" id="SSF56112">
    <property type="entry name" value="Protein kinase-like (PK-like)"/>
    <property type="match status" value="2"/>
</dbReference>
<feature type="transmembrane region" description="Helical" evidence="19">
    <location>
        <begin position="1198"/>
        <end position="1222"/>
    </location>
</feature>
<dbReference type="InterPro" id="IPR011009">
    <property type="entry name" value="Kinase-like_dom_sf"/>
</dbReference>
<keyword evidence="18" id="KW-0245">EGF-like domain</keyword>
<gene>
    <name evidence="25" type="ORF">FPE_LOCUS3961</name>
</gene>
<dbReference type="GO" id="GO:0006950">
    <property type="term" value="P:response to stress"/>
    <property type="evidence" value="ECO:0007669"/>
    <property type="project" value="UniProtKB-ARBA"/>
</dbReference>
<organism evidence="25 26">
    <name type="scientific">Fraxinus pennsylvanica</name>
    <dbReference type="NCBI Taxonomy" id="56036"/>
    <lineage>
        <taxon>Eukaryota</taxon>
        <taxon>Viridiplantae</taxon>
        <taxon>Streptophyta</taxon>
        <taxon>Embryophyta</taxon>
        <taxon>Tracheophyta</taxon>
        <taxon>Spermatophyta</taxon>
        <taxon>Magnoliopsida</taxon>
        <taxon>eudicotyledons</taxon>
        <taxon>Gunneridae</taxon>
        <taxon>Pentapetalae</taxon>
        <taxon>asterids</taxon>
        <taxon>lamiids</taxon>
        <taxon>Lamiales</taxon>
        <taxon>Oleaceae</taxon>
        <taxon>Oleeae</taxon>
        <taxon>Fraxinus</taxon>
    </lineage>
</organism>
<dbReference type="CDD" id="cd00054">
    <property type="entry name" value="EGF_CA"/>
    <property type="match status" value="1"/>
</dbReference>
<dbReference type="GO" id="GO:0005524">
    <property type="term" value="F:ATP binding"/>
    <property type="evidence" value="ECO:0007669"/>
    <property type="project" value="UniProtKB-KW"/>
</dbReference>
<dbReference type="Proteomes" id="UP000834106">
    <property type="component" value="Chromosome 2"/>
</dbReference>
<evidence type="ECO:0000256" key="12">
    <source>
        <dbReference type="ARBA" id="ARBA00023136"/>
    </source>
</evidence>
<dbReference type="PROSITE" id="PS50927">
    <property type="entry name" value="BULB_LECTIN"/>
    <property type="match status" value="2"/>
</dbReference>
<keyword evidence="8" id="KW-0547">Nucleotide-binding</keyword>
<keyword evidence="7" id="KW-0677">Repeat</keyword>
<sequence>MISTRNLFKFLVIVFCLFGNGFCLQTDTINAGVVLKDSDTIISFSEFFTLGFFSPNGTTRRYLGIWYKVSKDTVAWVANRDRPLNDSSGTFSISTDGNLIIMNGNREIIWSTNVTSNSTTFGLNTTVKLLDTGNLVLRDIAGGTTLWESHRYPTNTFLPAMRIIHNTRTGQRVSINSWRSPQDPNYGIFSAGLYAVGIPQIYIWDNGRPIWRSGPWNGRVFTGVTGTYSDFVDGFNVATEEDGTLVFTRAFRQKALMTNYINTEGVLVEAAWDDQKRDWSPTWQAPIDDCDFYNKCGPFGICYANNRPKCSCLKGYEPKNREDWDRGNWSGGCVKRTPLQCDRDNNATDKHKLDKFSKTTPVKVPDFMLWSTGIETECEGLCLSNCSCIAYAYDQGIGCMFWSGSLIDIQKFSRDAGSDFFVRVAYSEQDEKKDKKVIIIACVVASLAATGICIFLSWRWMSKQRGQRVTLEYGGGEVGQLDSSETVLRSETMDKVNIEELPLYSFEMIDNATNNFDMANKLGMGGFGPVFMGKWANGKEIAVKRLSTDSGQGLEEFMNEVVVISKLQHRNLVRLLGCCVEKGENILIYEYMQNGSLDVFLFDCSHNILDWRKRFNFGMARIFGGNQDQANTRRVVGTYGYMAPEYAMSGKFSEKSDVFSFGVLVLEIVSGRRNTSFYDDDMSLGLLGYLWKLWNEDDVLDLIDQRISSPSSLAEIMRCIHIGLLCVQELPVDRPSISTVLSMLSSEIFDLPVPKNPGFTDRENGKWAILLSSGFFCEIERGMGGGFCIESDNIIASSTLKDGDTIVSSGKVYRLGFFSPENTTNRYLGIWNNVSAISIIWVANRDKPLNDSTGIVTISEDGDILLLNGKNEIFWSSNVTKSPMNTTAQLLDNGNLVLIDNSNGRNVWESFGHPTDAFMPKLKLNDNPRTGERVLLTSWKTPQDPDYGSFTAGLQALNIPQIFIWNGSRPHWRSGPWNGQILTGVTDMYAVYLDGYSVTKFDDGTVSFMRDYYGKILMKIILKPNGSFVQTMWDVNRRVWNVTWIAPIDVCDVYGKCGPFGNCNLRNSPMCSCLKGYEPKNKEEWDKGNWRGGCVRKTLLQCDRNNNSSDKNKEDVFWKITNVKVPDFMDVSTSLEAEECEGLCLRNCSCVAYSHDPGIGCMFWNRSLIDVRVFPVGGSVLQVRVAYSEIDKKTDIRVIVIVPVTVGLVIVFISVFFAWWWMSKRKGAKRKGRILTYEVGKAYISGSSGVVLRDNIDEASLDELPLFSFEMLETATFQFDVTNLLGKGGFGPVYKGKLGNGKDIAVKRLSRASGQGLQEFMNEVVVISKLQHRNLVSLLGCCVEKGEKMLIYEYMTNRSLDLFLFDRSQEILDWTKRFNIIADFGMARIFGGNQDQANTGRVVGTYGYMAPEYAMGGKFSEKSDVFSFGVLVLEIISGTRNTSFYNDDSSLSLLGYAWNLWNEDKAVALIDGRISSPSFLDEILRCIHVGLLCVQEFPFKRPNISTVLSMLCGEIVDLPLPEQPAFMQNLIRSFSSSQSHTNTRGSSMFEGR</sequence>
<dbReference type="Gene3D" id="2.90.10.10">
    <property type="entry name" value="Bulb-type lectin domain"/>
    <property type="match status" value="2"/>
</dbReference>
<dbReference type="InterPro" id="IPR000742">
    <property type="entry name" value="EGF"/>
</dbReference>
<evidence type="ECO:0000259" key="22">
    <source>
        <dbReference type="PROSITE" id="PS50026"/>
    </source>
</evidence>
<evidence type="ECO:0000256" key="13">
    <source>
        <dbReference type="ARBA" id="ARBA00023157"/>
    </source>
</evidence>
<keyword evidence="26" id="KW-1185">Reference proteome</keyword>
<keyword evidence="6 20" id="KW-0732">Signal</keyword>
<evidence type="ECO:0000259" key="24">
    <source>
        <dbReference type="PROSITE" id="PS50948"/>
    </source>
</evidence>
<dbReference type="Pfam" id="PF08276">
    <property type="entry name" value="PAN_2"/>
    <property type="match status" value="2"/>
</dbReference>
<proteinExistence type="predicted"/>
<dbReference type="FunFam" id="2.90.10.10:FF:000001">
    <property type="entry name" value="G-type lectin S-receptor-like serine/threonine-protein kinase"/>
    <property type="match status" value="1"/>
</dbReference>
<dbReference type="PROSITE" id="PS50948">
    <property type="entry name" value="PAN"/>
    <property type="match status" value="2"/>
</dbReference>
<evidence type="ECO:0000256" key="17">
    <source>
        <dbReference type="ARBA" id="ARBA00048679"/>
    </source>
</evidence>
<dbReference type="CDD" id="cd01098">
    <property type="entry name" value="PAN_AP_plant"/>
    <property type="match status" value="2"/>
</dbReference>
<dbReference type="CDD" id="cd00028">
    <property type="entry name" value="B_lectin"/>
    <property type="match status" value="2"/>
</dbReference>
<dbReference type="InterPro" id="IPR001245">
    <property type="entry name" value="Ser-Thr/Tyr_kinase_cat_dom"/>
</dbReference>
<evidence type="ECO:0000259" key="23">
    <source>
        <dbReference type="PROSITE" id="PS50927"/>
    </source>
</evidence>
<dbReference type="PANTHER" id="PTHR32444:SF150">
    <property type="entry name" value="NON-SPECIFIC SERINE_THREONINE PROTEIN KINASE"/>
    <property type="match status" value="1"/>
</dbReference>
<evidence type="ECO:0000256" key="16">
    <source>
        <dbReference type="ARBA" id="ARBA00047899"/>
    </source>
</evidence>
<comment type="catalytic activity">
    <reaction evidence="17">
        <text>L-seryl-[protein] + ATP = O-phospho-L-seryl-[protein] + ADP + H(+)</text>
        <dbReference type="Rhea" id="RHEA:17989"/>
        <dbReference type="Rhea" id="RHEA-COMP:9863"/>
        <dbReference type="Rhea" id="RHEA-COMP:11604"/>
        <dbReference type="ChEBI" id="CHEBI:15378"/>
        <dbReference type="ChEBI" id="CHEBI:29999"/>
        <dbReference type="ChEBI" id="CHEBI:30616"/>
        <dbReference type="ChEBI" id="CHEBI:83421"/>
        <dbReference type="ChEBI" id="CHEBI:456216"/>
        <dbReference type="EC" id="2.7.11.1"/>
    </reaction>
</comment>
<dbReference type="FunFam" id="3.30.200.20:FF:000195">
    <property type="entry name" value="G-type lectin S-receptor-like serine/threonine-protein kinase"/>
    <property type="match status" value="2"/>
</dbReference>
<keyword evidence="14" id="KW-0675">Receptor</keyword>
<evidence type="ECO:0000256" key="1">
    <source>
        <dbReference type="ARBA" id="ARBA00004167"/>
    </source>
</evidence>
<keyword evidence="11 19" id="KW-1133">Transmembrane helix</keyword>
<accession>A0AAD1YUI0</accession>
<dbReference type="GO" id="GO:0016020">
    <property type="term" value="C:membrane"/>
    <property type="evidence" value="ECO:0007669"/>
    <property type="project" value="UniProtKB-SubCell"/>
</dbReference>
<dbReference type="Pfam" id="PF01453">
    <property type="entry name" value="B_lectin"/>
    <property type="match status" value="2"/>
</dbReference>
<evidence type="ECO:0000256" key="4">
    <source>
        <dbReference type="ARBA" id="ARBA00022679"/>
    </source>
</evidence>
<protein>
    <recommendedName>
        <fullName evidence="2">non-specific serine/threonine protein kinase</fullName>
        <ecNumber evidence="2">2.7.11.1</ecNumber>
    </recommendedName>
</protein>
<dbReference type="EMBL" id="OU503037">
    <property type="protein sequence ID" value="CAI9756531.1"/>
    <property type="molecule type" value="Genomic_DNA"/>
</dbReference>
<evidence type="ECO:0000256" key="7">
    <source>
        <dbReference type="ARBA" id="ARBA00022737"/>
    </source>
</evidence>
<evidence type="ECO:0000256" key="3">
    <source>
        <dbReference type="ARBA" id="ARBA00022527"/>
    </source>
</evidence>
<dbReference type="PROSITE" id="PS50026">
    <property type="entry name" value="EGF_3"/>
    <property type="match status" value="2"/>
</dbReference>
<dbReference type="SMART" id="SM00108">
    <property type="entry name" value="B_lectin"/>
    <property type="match status" value="2"/>
</dbReference>
<evidence type="ECO:0000256" key="2">
    <source>
        <dbReference type="ARBA" id="ARBA00012513"/>
    </source>
</evidence>
<keyword evidence="12 19" id="KW-0472">Membrane</keyword>
<dbReference type="FunFam" id="1.10.510.10:FF:000129">
    <property type="entry name" value="cysteine-rich receptor-like protein kinase 10"/>
    <property type="match status" value="2"/>
</dbReference>
<dbReference type="InterPro" id="IPR036426">
    <property type="entry name" value="Bulb-type_lectin_dom_sf"/>
</dbReference>
<feature type="domain" description="EGF-like" evidence="22">
    <location>
        <begin position="1047"/>
        <end position="1083"/>
    </location>
</feature>
<dbReference type="EC" id="2.7.11.1" evidence="2"/>
<dbReference type="GO" id="GO:0048544">
    <property type="term" value="P:recognition of pollen"/>
    <property type="evidence" value="ECO:0007669"/>
    <property type="project" value="InterPro"/>
</dbReference>
<reference evidence="25" key="1">
    <citation type="submission" date="2023-05" db="EMBL/GenBank/DDBJ databases">
        <authorList>
            <person name="Huff M."/>
        </authorList>
    </citation>
    <scope>NUCLEOTIDE SEQUENCE</scope>
</reference>
<evidence type="ECO:0000256" key="10">
    <source>
        <dbReference type="ARBA" id="ARBA00022840"/>
    </source>
</evidence>
<evidence type="ECO:0000256" key="11">
    <source>
        <dbReference type="ARBA" id="ARBA00022989"/>
    </source>
</evidence>
<evidence type="ECO:0000256" key="18">
    <source>
        <dbReference type="PROSITE-ProRule" id="PRU00076"/>
    </source>
</evidence>
<comment type="catalytic activity">
    <reaction evidence="16">
        <text>L-threonyl-[protein] + ATP = O-phospho-L-threonyl-[protein] + ADP + H(+)</text>
        <dbReference type="Rhea" id="RHEA:46608"/>
        <dbReference type="Rhea" id="RHEA-COMP:11060"/>
        <dbReference type="Rhea" id="RHEA-COMP:11605"/>
        <dbReference type="ChEBI" id="CHEBI:15378"/>
        <dbReference type="ChEBI" id="CHEBI:30013"/>
        <dbReference type="ChEBI" id="CHEBI:30616"/>
        <dbReference type="ChEBI" id="CHEBI:61977"/>
        <dbReference type="ChEBI" id="CHEBI:456216"/>
        <dbReference type="EC" id="2.7.11.1"/>
    </reaction>
</comment>
<evidence type="ECO:0000256" key="20">
    <source>
        <dbReference type="SAM" id="SignalP"/>
    </source>
</evidence>
<evidence type="ECO:0000259" key="21">
    <source>
        <dbReference type="PROSITE" id="PS50011"/>
    </source>
</evidence>
<dbReference type="Pfam" id="PF00954">
    <property type="entry name" value="S_locus_glycop"/>
    <property type="match status" value="2"/>
</dbReference>
<dbReference type="Pfam" id="PF07714">
    <property type="entry name" value="PK_Tyr_Ser-Thr"/>
    <property type="match status" value="4"/>
</dbReference>
<evidence type="ECO:0000256" key="15">
    <source>
        <dbReference type="ARBA" id="ARBA00023180"/>
    </source>
</evidence>
<evidence type="ECO:0000256" key="9">
    <source>
        <dbReference type="ARBA" id="ARBA00022777"/>
    </source>
</evidence>
<evidence type="ECO:0000256" key="5">
    <source>
        <dbReference type="ARBA" id="ARBA00022692"/>
    </source>
</evidence>
<feature type="domain" description="Protein kinase" evidence="21">
    <location>
        <begin position="516"/>
        <end position="749"/>
    </location>
</feature>
<dbReference type="PROSITE" id="PS50011">
    <property type="entry name" value="PROTEIN_KINASE_DOM"/>
    <property type="match status" value="2"/>
</dbReference>
<name>A0AAD1YUI0_9LAMI</name>
<evidence type="ECO:0000256" key="8">
    <source>
        <dbReference type="ARBA" id="ARBA00022741"/>
    </source>
</evidence>
<dbReference type="InterPro" id="IPR003609">
    <property type="entry name" value="Pan_app"/>
</dbReference>
<feature type="domain" description="Apple" evidence="24">
    <location>
        <begin position="1102"/>
        <end position="1186"/>
    </location>
</feature>
<dbReference type="FunFam" id="2.90.10.10:FF:000005">
    <property type="entry name" value="G-type lectin S-receptor-like serine/threonine-protein kinase"/>
    <property type="match status" value="1"/>
</dbReference>
<feature type="domain" description="Bulb-type lectin" evidence="23">
    <location>
        <begin position="791"/>
        <end position="911"/>
    </location>
</feature>
<keyword evidence="10" id="KW-0067">ATP-binding</keyword>
<dbReference type="InterPro" id="IPR001480">
    <property type="entry name" value="Bulb-type_lectin_dom"/>
</dbReference>
<dbReference type="SMART" id="SM00473">
    <property type="entry name" value="PAN_AP"/>
    <property type="match status" value="2"/>
</dbReference>
<keyword evidence="13" id="KW-1015">Disulfide bond</keyword>
<feature type="chain" id="PRO_5042131972" description="non-specific serine/threonine protein kinase" evidence="20">
    <location>
        <begin position="24"/>
        <end position="1552"/>
    </location>
</feature>
<dbReference type="InterPro" id="IPR000719">
    <property type="entry name" value="Prot_kinase_dom"/>
</dbReference>
<dbReference type="SUPFAM" id="SSF51110">
    <property type="entry name" value="alpha-D-mannose-specific plant lectins"/>
    <property type="match status" value="2"/>
</dbReference>
<keyword evidence="5 19" id="KW-0812">Transmembrane</keyword>
<keyword evidence="9" id="KW-0418">Kinase</keyword>
<keyword evidence="4" id="KW-0808">Transferase</keyword>
<dbReference type="InterPro" id="IPR000858">
    <property type="entry name" value="S_locus_glycoprot_dom"/>
</dbReference>
<feature type="domain" description="Protein kinase" evidence="21">
    <location>
        <begin position="1279"/>
        <end position="1526"/>
    </location>
</feature>
<feature type="signal peptide" evidence="20">
    <location>
        <begin position="1"/>
        <end position="23"/>
    </location>
</feature>
<evidence type="ECO:0000256" key="14">
    <source>
        <dbReference type="ARBA" id="ARBA00023170"/>
    </source>
</evidence>
<feature type="domain" description="Apple" evidence="24">
    <location>
        <begin position="341"/>
        <end position="425"/>
    </location>
</feature>
<keyword evidence="15" id="KW-0325">Glycoprotein</keyword>
<feature type="domain" description="Bulb-type lectin" evidence="23">
    <location>
        <begin position="26"/>
        <end position="150"/>
    </location>
</feature>
<dbReference type="Gene3D" id="3.30.200.20">
    <property type="entry name" value="Phosphorylase Kinase, domain 1"/>
    <property type="match status" value="2"/>
</dbReference>
<evidence type="ECO:0000256" key="6">
    <source>
        <dbReference type="ARBA" id="ARBA00022729"/>
    </source>
</evidence>
<evidence type="ECO:0000256" key="19">
    <source>
        <dbReference type="SAM" id="Phobius"/>
    </source>
</evidence>
<evidence type="ECO:0000313" key="25">
    <source>
        <dbReference type="EMBL" id="CAI9756531.1"/>
    </source>
</evidence>